<evidence type="ECO:0000313" key="2">
    <source>
        <dbReference type="Proteomes" id="UP000276133"/>
    </source>
</evidence>
<comment type="caution">
    <text evidence="1">The sequence shown here is derived from an EMBL/GenBank/DDBJ whole genome shotgun (WGS) entry which is preliminary data.</text>
</comment>
<name>A0A3M7QVI4_BRAPC</name>
<sequence length="59" mass="6770">MIVLILKFDLKLQFADLEGFLEKFELTDSNSSNLSCVESDEQINTKKIQHLIQSKLAQN</sequence>
<organism evidence="1 2">
    <name type="scientific">Brachionus plicatilis</name>
    <name type="common">Marine rotifer</name>
    <name type="synonym">Brachionus muelleri</name>
    <dbReference type="NCBI Taxonomy" id="10195"/>
    <lineage>
        <taxon>Eukaryota</taxon>
        <taxon>Metazoa</taxon>
        <taxon>Spiralia</taxon>
        <taxon>Gnathifera</taxon>
        <taxon>Rotifera</taxon>
        <taxon>Eurotatoria</taxon>
        <taxon>Monogononta</taxon>
        <taxon>Pseudotrocha</taxon>
        <taxon>Ploima</taxon>
        <taxon>Brachionidae</taxon>
        <taxon>Brachionus</taxon>
    </lineage>
</organism>
<dbReference type="Proteomes" id="UP000276133">
    <property type="component" value="Unassembled WGS sequence"/>
</dbReference>
<gene>
    <name evidence="1" type="ORF">BpHYR1_024672</name>
</gene>
<keyword evidence="2" id="KW-1185">Reference proteome</keyword>
<dbReference type="EMBL" id="REGN01005039">
    <property type="protein sequence ID" value="RNA15124.1"/>
    <property type="molecule type" value="Genomic_DNA"/>
</dbReference>
<accession>A0A3M7QVI4</accession>
<protein>
    <submittedName>
        <fullName evidence="1">Uncharacterized protein</fullName>
    </submittedName>
</protein>
<proteinExistence type="predicted"/>
<reference evidence="1 2" key="1">
    <citation type="journal article" date="2018" name="Sci. Rep.">
        <title>Genomic signatures of local adaptation to the degree of environmental predictability in rotifers.</title>
        <authorList>
            <person name="Franch-Gras L."/>
            <person name="Hahn C."/>
            <person name="Garcia-Roger E.M."/>
            <person name="Carmona M.J."/>
            <person name="Serra M."/>
            <person name="Gomez A."/>
        </authorList>
    </citation>
    <scope>NUCLEOTIDE SEQUENCE [LARGE SCALE GENOMIC DNA]</scope>
    <source>
        <strain evidence="1">HYR1</strain>
    </source>
</reference>
<evidence type="ECO:0000313" key="1">
    <source>
        <dbReference type="EMBL" id="RNA15124.1"/>
    </source>
</evidence>
<dbReference type="AlphaFoldDB" id="A0A3M7QVI4"/>